<evidence type="ECO:0000313" key="1">
    <source>
        <dbReference type="EMBL" id="AKT43822.1"/>
    </source>
</evidence>
<dbReference type="Proteomes" id="UP000067626">
    <property type="component" value="Chromosome"/>
</dbReference>
<protein>
    <recommendedName>
        <fullName evidence="3">Tetratricopeptide repeat protein</fullName>
    </recommendedName>
</protein>
<evidence type="ECO:0008006" key="3">
    <source>
        <dbReference type="Google" id="ProtNLM"/>
    </source>
</evidence>
<accession>A0A0K1ET47</accession>
<proteinExistence type="predicted"/>
<organism evidence="1 2">
    <name type="scientific">Chondromyces crocatus</name>
    <dbReference type="NCBI Taxonomy" id="52"/>
    <lineage>
        <taxon>Bacteria</taxon>
        <taxon>Pseudomonadati</taxon>
        <taxon>Myxococcota</taxon>
        <taxon>Polyangia</taxon>
        <taxon>Polyangiales</taxon>
        <taxon>Polyangiaceae</taxon>
        <taxon>Chondromyces</taxon>
    </lineage>
</organism>
<gene>
    <name evidence="1" type="ORF">CMC5_080590</name>
</gene>
<name>A0A0K1ET47_CHOCO</name>
<dbReference type="RefSeq" id="WP_050436393.1">
    <property type="nucleotide sequence ID" value="NZ_CP012159.1"/>
</dbReference>
<dbReference type="KEGG" id="ccro:CMC5_080590"/>
<keyword evidence="2" id="KW-1185">Reference proteome</keyword>
<dbReference type="OrthoDB" id="5511019at2"/>
<reference evidence="1 2" key="1">
    <citation type="submission" date="2015-07" db="EMBL/GenBank/DDBJ databases">
        <title>Genome analysis of myxobacterium Chondromyces crocatus Cm c5 reveals a high potential for natural compound synthesis and the genetic basis for the loss of fruiting body formation.</title>
        <authorList>
            <person name="Zaburannyi N."/>
            <person name="Bunk B."/>
            <person name="Maier J."/>
            <person name="Overmann J."/>
            <person name="Mueller R."/>
        </authorList>
    </citation>
    <scope>NUCLEOTIDE SEQUENCE [LARGE SCALE GENOMIC DNA]</scope>
    <source>
        <strain evidence="1 2">Cm c5</strain>
    </source>
</reference>
<dbReference type="AlphaFoldDB" id="A0A0K1ET47"/>
<evidence type="ECO:0000313" key="2">
    <source>
        <dbReference type="Proteomes" id="UP000067626"/>
    </source>
</evidence>
<sequence>MAKETLVSAIKTIVGQARAGNFDDAFAGYRDVFTSAWFSECRLEDQRQALRLMVFAKGLPPKHSEVMLEAYRSAVQPLTELVSVQSEPADYEMLGICHVVLGNLESADRIFRDGLKIERERNPSSDLCGEFMKRISLL</sequence>
<dbReference type="STRING" id="52.CMC5_080590"/>
<dbReference type="EMBL" id="CP012159">
    <property type="protein sequence ID" value="AKT43822.1"/>
    <property type="molecule type" value="Genomic_DNA"/>
</dbReference>